<sequence length="127" mass="14560">MVYMCSSYRVLVLVLCVGFLSVQPEKALGIRNLVHPLRQIQEDHRIMLQSEPTPKATSMQEVNTKKKSANANNKRNDPNRSSKRRVRRGSDPIHNRQICIVKLLEMSLKRNEFSEPPSSLCCQLRTA</sequence>
<feature type="chain" id="PRO_5032582833" evidence="2">
    <location>
        <begin position="30"/>
        <end position="127"/>
    </location>
</feature>
<keyword evidence="4" id="KW-1185">Reference proteome</keyword>
<dbReference type="EMBL" id="JAAIUW010000011">
    <property type="protein sequence ID" value="KAF7809123.1"/>
    <property type="molecule type" value="Genomic_DNA"/>
</dbReference>
<feature type="region of interest" description="Disordered" evidence="1">
    <location>
        <begin position="46"/>
        <end position="91"/>
    </location>
</feature>
<name>A0A834SRC6_9FABA</name>
<accession>A0A834SRC6</accession>
<feature type="compositionally biased region" description="Polar residues" evidence="1">
    <location>
        <begin position="50"/>
        <end position="62"/>
    </location>
</feature>
<dbReference type="InterPro" id="IPR038821">
    <property type="entry name" value="CLE45-like"/>
</dbReference>
<feature type="signal peptide" evidence="2">
    <location>
        <begin position="1"/>
        <end position="29"/>
    </location>
</feature>
<dbReference type="OrthoDB" id="683168at2759"/>
<protein>
    <submittedName>
        <fullName evidence="3">CLAVATA3/ESR (CLE)-related protein 45</fullName>
    </submittedName>
</protein>
<reference evidence="3" key="1">
    <citation type="submission" date="2020-09" db="EMBL/GenBank/DDBJ databases">
        <title>Genome-Enabled Discovery of Anthraquinone Biosynthesis in Senna tora.</title>
        <authorList>
            <person name="Kang S.-H."/>
            <person name="Pandey R.P."/>
            <person name="Lee C.-M."/>
            <person name="Sim J.-S."/>
            <person name="Jeong J.-T."/>
            <person name="Choi B.-S."/>
            <person name="Jung M."/>
            <person name="Ginzburg D."/>
            <person name="Zhao K."/>
            <person name="Won S.Y."/>
            <person name="Oh T.-J."/>
            <person name="Yu Y."/>
            <person name="Kim N.-H."/>
            <person name="Lee O.R."/>
            <person name="Lee T.-H."/>
            <person name="Bashyal P."/>
            <person name="Kim T.-S."/>
            <person name="Lee W.-H."/>
            <person name="Kawkins C."/>
            <person name="Kim C.-K."/>
            <person name="Kim J.S."/>
            <person name="Ahn B.O."/>
            <person name="Rhee S.Y."/>
            <person name="Sohng J.K."/>
        </authorList>
    </citation>
    <scope>NUCLEOTIDE SEQUENCE</scope>
    <source>
        <tissue evidence="3">Leaf</tissue>
    </source>
</reference>
<gene>
    <name evidence="3" type="ORF">G2W53_035866</name>
</gene>
<dbReference type="PANTHER" id="PTHR36726">
    <property type="entry name" value="CLAVATA3/ESR (CLE)-RELATED PROTEIN 45"/>
    <property type="match status" value="1"/>
</dbReference>
<dbReference type="Proteomes" id="UP000634136">
    <property type="component" value="Unassembled WGS sequence"/>
</dbReference>
<organism evidence="3 4">
    <name type="scientific">Senna tora</name>
    <dbReference type="NCBI Taxonomy" id="362788"/>
    <lineage>
        <taxon>Eukaryota</taxon>
        <taxon>Viridiplantae</taxon>
        <taxon>Streptophyta</taxon>
        <taxon>Embryophyta</taxon>
        <taxon>Tracheophyta</taxon>
        <taxon>Spermatophyta</taxon>
        <taxon>Magnoliopsida</taxon>
        <taxon>eudicotyledons</taxon>
        <taxon>Gunneridae</taxon>
        <taxon>Pentapetalae</taxon>
        <taxon>rosids</taxon>
        <taxon>fabids</taxon>
        <taxon>Fabales</taxon>
        <taxon>Fabaceae</taxon>
        <taxon>Caesalpinioideae</taxon>
        <taxon>Cassia clade</taxon>
        <taxon>Senna</taxon>
    </lineage>
</organism>
<dbReference type="PANTHER" id="PTHR36726:SF4">
    <property type="entry name" value="CLAVATA3_ESR (CLE)-RELATED PROTEIN 45"/>
    <property type="match status" value="1"/>
</dbReference>
<evidence type="ECO:0000256" key="2">
    <source>
        <dbReference type="SAM" id="SignalP"/>
    </source>
</evidence>
<proteinExistence type="predicted"/>
<evidence type="ECO:0000313" key="4">
    <source>
        <dbReference type="Proteomes" id="UP000634136"/>
    </source>
</evidence>
<dbReference type="AlphaFoldDB" id="A0A834SRC6"/>
<evidence type="ECO:0000256" key="1">
    <source>
        <dbReference type="SAM" id="MobiDB-lite"/>
    </source>
</evidence>
<evidence type="ECO:0000313" key="3">
    <source>
        <dbReference type="EMBL" id="KAF7809123.1"/>
    </source>
</evidence>
<comment type="caution">
    <text evidence="3">The sequence shown here is derived from an EMBL/GenBank/DDBJ whole genome shotgun (WGS) entry which is preliminary data.</text>
</comment>
<keyword evidence="2" id="KW-0732">Signal</keyword>